<dbReference type="InterPro" id="IPR023313">
    <property type="entry name" value="UBQ-conjugating_AS"/>
</dbReference>
<dbReference type="GO" id="GO:0005783">
    <property type="term" value="C:endoplasmic reticulum"/>
    <property type="evidence" value="ECO:0007669"/>
    <property type="project" value="TreeGrafter"/>
</dbReference>
<dbReference type="PROSITE" id="PS50275">
    <property type="entry name" value="SAC"/>
    <property type="match status" value="1"/>
</dbReference>
<evidence type="ECO:0000256" key="8">
    <source>
        <dbReference type="ARBA" id="ARBA00041911"/>
    </source>
</evidence>
<comment type="catalytic activity">
    <reaction evidence="5">
        <text>a 1,2-diacyl-sn-glycero-3-phospho-(1D-myo-inositol 4-phosphate) + H2O = a 1,2-diacyl-sn-glycero-3-phospho-(1D-myo-inositol) + phosphate</text>
        <dbReference type="Rhea" id="RHEA:55652"/>
        <dbReference type="ChEBI" id="CHEBI:15377"/>
        <dbReference type="ChEBI" id="CHEBI:43474"/>
        <dbReference type="ChEBI" id="CHEBI:57880"/>
        <dbReference type="ChEBI" id="CHEBI:58178"/>
    </reaction>
    <physiologicalReaction direction="left-to-right" evidence="5">
        <dbReference type="Rhea" id="RHEA:55653"/>
    </physiologicalReaction>
</comment>
<evidence type="ECO:0000256" key="3">
    <source>
        <dbReference type="ARBA" id="ARBA00022786"/>
    </source>
</evidence>
<dbReference type="PANTHER" id="PTHR45662">
    <property type="entry name" value="PHOSPHATIDYLINOSITIDE PHOSPHATASE SAC1"/>
    <property type="match status" value="1"/>
</dbReference>
<sequence>MVLGKNLKFFTRSGQEVVSSAILEQRGNQSSILLESNAILEIGVLQLNAGQDTVLFLALVTGVTSVGKIGEAEIFRITQVSLLSLRNHSQDEERVAELRRLLSSGMFYFSWNDNNETNDITLCAQRQANGAPTDSRFFWNKSFHSYFIRFGIETNQWLVKITCGSAEIRTVYAGHLQAKTAVISRLSCERVGTRFNVRGVNDDGSVANFVETEQLIYVDNQITSFLQVRGSIPLFWDQPGVQVVVKFPADYPYSPPHVRFVTKLWHPNVYENGDLCISILHPPVDDPQSGELPCERWNPTQNVRTVLLSVISLLNEPNCSSPANVDASVMYRKWKESKDKEYENIIK</sequence>
<dbReference type="InterPro" id="IPR000608">
    <property type="entry name" value="UBC"/>
</dbReference>
<dbReference type="EMBL" id="JAVRJZ010006479">
    <property type="protein sequence ID" value="KAK2701219.1"/>
    <property type="molecule type" value="Genomic_DNA"/>
</dbReference>
<feature type="domain" description="UBC core" evidence="11">
    <location>
        <begin position="181"/>
        <end position="347"/>
    </location>
</feature>
<dbReference type="Proteomes" id="UP001187531">
    <property type="component" value="Unassembled WGS sequence"/>
</dbReference>
<dbReference type="GO" id="GO:0016740">
    <property type="term" value="F:transferase activity"/>
    <property type="evidence" value="ECO:0007669"/>
    <property type="project" value="UniProtKB-KW"/>
</dbReference>
<evidence type="ECO:0000256" key="5">
    <source>
        <dbReference type="ARBA" id="ARBA00036807"/>
    </source>
</evidence>
<dbReference type="GO" id="GO:0004438">
    <property type="term" value="F:phosphatidylinositol-3-phosphate phosphatase activity"/>
    <property type="evidence" value="ECO:0007669"/>
    <property type="project" value="UniProtKB-EC"/>
</dbReference>
<evidence type="ECO:0000313" key="13">
    <source>
        <dbReference type="EMBL" id="KAK2701219.1"/>
    </source>
</evidence>
<dbReference type="PANTHER" id="PTHR45662:SF2">
    <property type="entry name" value="PHOSPHATIDYLINOSITOL-3-PHOSPHATASE SAC1"/>
    <property type="match status" value="1"/>
</dbReference>
<dbReference type="GO" id="GO:0043812">
    <property type="term" value="F:phosphatidylinositol-4-phosphate phosphatase activity"/>
    <property type="evidence" value="ECO:0007669"/>
    <property type="project" value="TreeGrafter"/>
</dbReference>
<name>A0AA88KTA6_ARTSF</name>
<dbReference type="AlphaFoldDB" id="A0AA88KTA6"/>
<dbReference type="GO" id="GO:0005524">
    <property type="term" value="F:ATP binding"/>
    <property type="evidence" value="ECO:0007669"/>
    <property type="project" value="UniProtKB-UniRule"/>
</dbReference>
<reference evidence="13" key="1">
    <citation type="submission" date="2023-07" db="EMBL/GenBank/DDBJ databases">
        <title>Chromosome-level genome assembly of Artemia franciscana.</title>
        <authorList>
            <person name="Jo E."/>
        </authorList>
    </citation>
    <scope>NUCLEOTIDE SEQUENCE</scope>
    <source>
        <tissue evidence="13">Whole body</tissue>
    </source>
</reference>
<evidence type="ECO:0000256" key="9">
    <source>
        <dbReference type="PROSITE-ProRule" id="PRU10133"/>
    </source>
</evidence>
<evidence type="ECO:0000256" key="2">
    <source>
        <dbReference type="ARBA" id="ARBA00022679"/>
    </source>
</evidence>
<dbReference type="PROSITE" id="PS00183">
    <property type="entry name" value="UBC_1"/>
    <property type="match status" value="1"/>
</dbReference>
<dbReference type="PROSITE" id="PS50127">
    <property type="entry name" value="UBC_2"/>
    <property type="match status" value="1"/>
</dbReference>
<keyword evidence="14" id="KW-1185">Reference proteome</keyword>
<evidence type="ECO:0000259" key="11">
    <source>
        <dbReference type="PROSITE" id="PS50127"/>
    </source>
</evidence>
<dbReference type="SUPFAM" id="SSF54495">
    <property type="entry name" value="UBC-like"/>
    <property type="match status" value="1"/>
</dbReference>
<comment type="catalytic activity">
    <reaction evidence="4">
        <text>a 1,2-diacyl-sn-glycero-3-phospho-(1D-myo-inositol-3-phosphate) + H2O = a 1,2-diacyl-sn-glycero-3-phospho-(1D-myo-inositol) + phosphate</text>
        <dbReference type="Rhea" id="RHEA:12316"/>
        <dbReference type="ChEBI" id="CHEBI:15377"/>
        <dbReference type="ChEBI" id="CHEBI:43474"/>
        <dbReference type="ChEBI" id="CHEBI:57880"/>
        <dbReference type="ChEBI" id="CHEBI:58088"/>
        <dbReference type="EC" id="3.1.3.64"/>
    </reaction>
    <physiologicalReaction direction="left-to-right" evidence="4">
        <dbReference type="Rhea" id="RHEA:12317"/>
    </physiologicalReaction>
</comment>
<gene>
    <name evidence="13" type="ORF">QYM36_020111</name>
</gene>
<accession>A0AA88KTA6</accession>
<dbReference type="Gene3D" id="3.10.110.10">
    <property type="entry name" value="Ubiquitin Conjugating Enzyme"/>
    <property type="match status" value="1"/>
</dbReference>
<evidence type="ECO:0000256" key="6">
    <source>
        <dbReference type="ARBA" id="ARBA00040795"/>
    </source>
</evidence>
<proteinExistence type="inferred from homology"/>
<feature type="domain" description="SAC" evidence="12">
    <location>
        <begin position="98"/>
        <end position="243"/>
    </location>
</feature>
<dbReference type="Pfam" id="PF02383">
    <property type="entry name" value="Syja_N"/>
    <property type="match status" value="1"/>
</dbReference>
<dbReference type="Pfam" id="PF00179">
    <property type="entry name" value="UQ_con"/>
    <property type="match status" value="1"/>
</dbReference>
<organism evidence="13 14">
    <name type="scientific">Artemia franciscana</name>
    <name type="common">Brine shrimp</name>
    <name type="synonym">Artemia sanfranciscana</name>
    <dbReference type="NCBI Taxonomy" id="6661"/>
    <lineage>
        <taxon>Eukaryota</taxon>
        <taxon>Metazoa</taxon>
        <taxon>Ecdysozoa</taxon>
        <taxon>Arthropoda</taxon>
        <taxon>Crustacea</taxon>
        <taxon>Branchiopoda</taxon>
        <taxon>Anostraca</taxon>
        <taxon>Artemiidae</taxon>
        <taxon>Artemia</taxon>
    </lineage>
</organism>
<keyword evidence="3 10" id="KW-0833">Ubl conjugation pathway</keyword>
<keyword evidence="10" id="KW-0547">Nucleotide-binding</keyword>
<dbReference type="GO" id="GO:0046856">
    <property type="term" value="P:phosphatidylinositol dephosphorylation"/>
    <property type="evidence" value="ECO:0007669"/>
    <property type="project" value="TreeGrafter"/>
</dbReference>
<dbReference type="EC" id="3.1.3.64" evidence="1"/>
<evidence type="ECO:0000259" key="12">
    <source>
        <dbReference type="PROSITE" id="PS50275"/>
    </source>
</evidence>
<evidence type="ECO:0000256" key="10">
    <source>
        <dbReference type="RuleBase" id="RU362109"/>
    </source>
</evidence>
<dbReference type="InterPro" id="IPR016135">
    <property type="entry name" value="UBQ-conjugating_enzyme/RWD"/>
</dbReference>
<feature type="active site" description="Glycyl thioester intermediate" evidence="9">
    <location>
        <position position="276"/>
    </location>
</feature>
<evidence type="ECO:0000256" key="1">
    <source>
        <dbReference type="ARBA" id="ARBA00013038"/>
    </source>
</evidence>
<keyword evidence="10" id="KW-0067">ATP-binding</keyword>
<comment type="caution">
    <text evidence="13">The sequence shown here is derived from an EMBL/GenBank/DDBJ whole genome shotgun (WGS) entry which is preliminary data.</text>
</comment>
<dbReference type="InterPro" id="IPR002013">
    <property type="entry name" value="SAC_dom"/>
</dbReference>
<dbReference type="SMART" id="SM00212">
    <property type="entry name" value="UBCc"/>
    <property type="match status" value="1"/>
</dbReference>
<evidence type="ECO:0000256" key="4">
    <source>
        <dbReference type="ARBA" id="ARBA00036631"/>
    </source>
</evidence>
<protein>
    <recommendedName>
        <fullName evidence="6">Phosphatidylinositol-3-phosphatase SAC1</fullName>
        <ecNumber evidence="1">3.1.3.64</ecNumber>
    </recommendedName>
    <alternativeName>
        <fullName evidence="8">Phosphatidylinositol-4-phosphate phosphatase</fullName>
    </alternativeName>
    <alternativeName>
        <fullName evidence="7">Suppressor of actin mutations 1-like protein</fullName>
    </alternativeName>
</protein>
<comment type="similarity">
    <text evidence="10">Belongs to the ubiquitin-conjugating enzyme family.</text>
</comment>
<evidence type="ECO:0000256" key="7">
    <source>
        <dbReference type="ARBA" id="ARBA00041396"/>
    </source>
</evidence>
<keyword evidence="2" id="KW-0808">Transferase</keyword>
<evidence type="ECO:0000313" key="14">
    <source>
        <dbReference type="Proteomes" id="UP001187531"/>
    </source>
</evidence>